<dbReference type="Proteomes" id="UP000318199">
    <property type="component" value="Unassembled WGS sequence"/>
</dbReference>
<gene>
    <name evidence="1" type="ORF">FN976_25655</name>
</gene>
<protein>
    <submittedName>
        <fullName evidence="1">Uncharacterized protein</fullName>
    </submittedName>
</protein>
<comment type="caution">
    <text evidence="1">The sequence shown here is derived from an EMBL/GenBank/DDBJ whole genome shotgun (WGS) entry which is preliminary data.</text>
</comment>
<name>A0A562ZHV4_9BURK</name>
<dbReference type="EMBL" id="VOBQ01000023">
    <property type="protein sequence ID" value="TWO67774.1"/>
    <property type="molecule type" value="Genomic_DNA"/>
</dbReference>
<keyword evidence="2" id="KW-1185">Reference proteome</keyword>
<organism evidence="1 2">
    <name type="scientific">Caenimonas sedimenti</name>
    <dbReference type="NCBI Taxonomy" id="2596921"/>
    <lineage>
        <taxon>Bacteria</taxon>
        <taxon>Pseudomonadati</taxon>
        <taxon>Pseudomonadota</taxon>
        <taxon>Betaproteobacteria</taxon>
        <taxon>Burkholderiales</taxon>
        <taxon>Comamonadaceae</taxon>
        <taxon>Caenimonas</taxon>
    </lineage>
</organism>
<evidence type="ECO:0000313" key="1">
    <source>
        <dbReference type="EMBL" id="TWO67774.1"/>
    </source>
</evidence>
<dbReference type="AlphaFoldDB" id="A0A562ZHV4"/>
<accession>A0A562ZHV4</accession>
<proteinExistence type="predicted"/>
<reference evidence="1 2" key="1">
    <citation type="submission" date="2019-07" db="EMBL/GenBank/DDBJ databases">
        <title>Caenimonas sedimenti sp. nov., isolated from activated sludge.</title>
        <authorList>
            <person name="Xu J."/>
        </authorList>
    </citation>
    <scope>NUCLEOTIDE SEQUENCE [LARGE SCALE GENOMIC DNA]</scope>
    <source>
        <strain evidence="1 2">HX-9-20</strain>
    </source>
</reference>
<sequence length="120" mass="13215">MGNPEILKPPAPPPERPPKLRVLWRVYRLRDRGEKLPPAEVHPSGVGTMEFWSGGDAALHARLVDPTGYPALDALNNVRLAPCKDGLLLYGTTLASKKGDVTEVPQAWWCVVNSVERPLE</sequence>
<evidence type="ECO:0000313" key="2">
    <source>
        <dbReference type="Proteomes" id="UP000318199"/>
    </source>
</evidence>
<dbReference type="RefSeq" id="WP_145896308.1">
    <property type="nucleotide sequence ID" value="NZ_VOBQ01000023.1"/>
</dbReference>